<dbReference type="SMART" id="SM00357">
    <property type="entry name" value="CSP"/>
    <property type="match status" value="1"/>
</dbReference>
<dbReference type="SUPFAM" id="SSF50249">
    <property type="entry name" value="Nucleic acid-binding proteins"/>
    <property type="match status" value="1"/>
</dbReference>
<dbReference type="InterPro" id="IPR012340">
    <property type="entry name" value="NA-bd_OB-fold"/>
</dbReference>
<dbReference type="Pfam" id="PF00313">
    <property type="entry name" value="CSD"/>
    <property type="match status" value="1"/>
</dbReference>
<dbReference type="PROSITE" id="PS51857">
    <property type="entry name" value="CSD_2"/>
    <property type="match status" value="1"/>
</dbReference>
<accession>A0A6C0DT02</accession>
<feature type="domain" description="CSD" evidence="2">
    <location>
        <begin position="19"/>
        <end position="92"/>
    </location>
</feature>
<organism evidence="3">
    <name type="scientific">viral metagenome</name>
    <dbReference type="NCBI Taxonomy" id="1070528"/>
    <lineage>
        <taxon>unclassified sequences</taxon>
        <taxon>metagenomes</taxon>
        <taxon>organismal metagenomes</taxon>
    </lineage>
</organism>
<feature type="compositionally biased region" description="Gly residues" evidence="1">
    <location>
        <begin position="168"/>
        <end position="177"/>
    </location>
</feature>
<reference evidence="3" key="1">
    <citation type="journal article" date="2020" name="Nature">
        <title>Giant virus diversity and host interactions through global metagenomics.</title>
        <authorList>
            <person name="Schulz F."/>
            <person name="Roux S."/>
            <person name="Paez-Espino D."/>
            <person name="Jungbluth S."/>
            <person name="Walsh D.A."/>
            <person name="Denef V.J."/>
            <person name="McMahon K.D."/>
            <person name="Konstantinidis K.T."/>
            <person name="Eloe-Fadrosh E.A."/>
            <person name="Kyrpides N.C."/>
            <person name="Woyke T."/>
        </authorList>
    </citation>
    <scope>NUCLEOTIDE SEQUENCE</scope>
    <source>
        <strain evidence="3">GVMAG-M-3300023174-5</strain>
    </source>
</reference>
<evidence type="ECO:0000256" key="1">
    <source>
        <dbReference type="SAM" id="MobiDB-lite"/>
    </source>
</evidence>
<dbReference type="InterPro" id="IPR011129">
    <property type="entry name" value="CSD"/>
</dbReference>
<dbReference type="EMBL" id="MN739668">
    <property type="protein sequence ID" value="QHT19724.1"/>
    <property type="molecule type" value="Genomic_DNA"/>
</dbReference>
<protein>
    <recommendedName>
        <fullName evidence="2">CSD domain-containing protein</fullName>
    </recommendedName>
</protein>
<dbReference type="PRINTS" id="PR00050">
    <property type="entry name" value="COLDSHOCK"/>
</dbReference>
<proteinExistence type="predicted"/>
<dbReference type="CDD" id="cd04458">
    <property type="entry name" value="CSP_CDS"/>
    <property type="match status" value="1"/>
</dbReference>
<dbReference type="InterPro" id="IPR002059">
    <property type="entry name" value="CSP_DNA-bd"/>
</dbReference>
<dbReference type="AlphaFoldDB" id="A0A6C0DT02"/>
<sequence>MSFSDPVETNTPGTSSAERITGRVKWFNNKSGYGFITVTDGPRTGGDIFVHHSAVQVSSQQYKYLVQGEYVEFKLTATEGGAHDVQAADVSGIKGGKLMCETRREFRIARSSYNPSSENGEEVEPVKPPRSVRVPRDEESKTPRVRGSGPRDGGEWQVVKPSRERSAGGRGTGGRGGAAPAPASGRGRGRPPRSAPEAKKD</sequence>
<evidence type="ECO:0000313" key="3">
    <source>
        <dbReference type="EMBL" id="QHT19724.1"/>
    </source>
</evidence>
<feature type="region of interest" description="Disordered" evidence="1">
    <location>
        <begin position="110"/>
        <end position="201"/>
    </location>
</feature>
<name>A0A6C0DT02_9ZZZZ</name>
<dbReference type="InterPro" id="IPR050181">
    <property type="entry name" value="Cold_shock_domain"/>
</dbReference>
<evidence type="ECO:0000259" key="2">
    <source>
        <dbReference type="PROSITE" id="PS51857"/>
    </source>
</evidence>
<dbReference type="PANTHER" id="PTHR11544">
    <property type="entry name" value="COLD SHOCK DOMAIN CONTAINING PROTEINS"/>
    <property type="match status" value="1"/>
</dbReference>
<dbReference type="Gene3D" id="2.40.50.140">
    <property type="entry name" value="Nucleic acid-binding proteins"/>
    <property type="match status" value="1"/>
</dbReference>
<dbReference type="GO" id="GO:0003676">
    <property type="term" value="F:nucleic acid binding"/>
    <property type="evidence" value="ECO:0007669"/>
    <property type="project" value="InterPro"/>
</dbReference>